<feature type="region of interest" description="Disordered" evidence="1">
    <location>
        <begin position="1"/>
        <end position="79"/>
    </location>
</feature>
<sequence length="228" mass="23764">MGPAGPKAVEAGAWRRETESEQVPPRSKTPGRADRPEGKADVPRRRDSVVPPTDRFDGERGDSSGAPDAPDADGEGPRGRLARVRRLSRALDSAVTVPRTDIRIGLDPIVGLLPGVGDVVPTAASAYIVAEAAALGVPRATLARMCLNLLVDAVVGSIPLLGDAFDVVWRANDRNVRLLEARLADPTGGRRDRWVVAALGAAVFLAALAVGLAGVAAVWWVLGVAGIV</sequence>
<keyword evidence="2" id="KW-0472">Membrane</keyword>
<feature type="transmembrane region" description="Helical" evidence="2">
    <location>
        <begin position="194"/>
        <end position="222"/>
    </location>
</feature>
<keyword evidence="2" id="KW-0812">Transmembrane</keyword>
<organism evidence="3 4">
    <name type="scientific">Halobellus ruber</name>
    <dbReference type="NCBI Taxonomy" id="2761102"/>
    <lineage>
        <taxon>Archaea</taxon>
        <taxon>Methanobacteriati</taxon>
        <taxon>Methanobacteriota</taxon>
        <taxon>Stenosarchaea group</taxon>
        <taxon>Halobacteria</taxon>
        <taxon>Halobacteriales</taxon>
        <taxon>Haloferacaceae</taxon>
        <taxon>Halobellus</taxon>
    </lineage>
</organism>
<evidence type="ECO:0000313" key="4">
    <source>
        <dbReference type="Proteomes" id="UP000546257"/>
    </source>
</evidence>
<dbReference type="PANTHER" id="PTHR35519:SF2">
    <property type="entry name" value="PH DOMAIN PROTEIN"/>
    <property type="match status" value="1"/>
</dbReference>
<name>A0A7J9SJZ4_9EURY</name>
<keyword evidence="2" id="KW-1133">Transmembrane helix</keyword>
<dbReference type="InterPro" id="IPR025187">
    <property type="entry name" value="DUF4112"/>
</dbReference>
<feature type="compositionally biased region" description="Basic and acidic residues" evidence="1">
    <location>
        <begin position="31"/>
        <end position="62"/>
    </location>
</feature>
<comment type="caution">
    <text evidence="3">The sequence shown here is derived from an EMBL/GenBank/DDBJ whole genome shotgun (WGS) entry which is preliminary data.</text>
</comment>
<dbReference type="Pfam" id="PF13430">
    <property type="entry name" value="DUF4112"/>
    <property type="match status" value="1"/>
</dbReference>
<protein>
    <submittedName>
        <fullName evidence="3">DUF4112 domain-containing protein</fullName>
    </submittedName>
</protein>
<reference evidence="3 4" key="1">
    <citation type="submission" date="2020-08" db="EMBL/GenBank/DDBJ databases">
        <authorList>
            <person name="Seo M.-J."/>
        </authorList>
    </citation>
    <scope>NUCLEOTIDE SEQUENCE [LARGE SCALE GENOMIC DNA]</scope>
    <source>
        <strain evidence="3 4">MBLA0160</strain>
    </source>
</reference>
<evidence type="ECO:0000313" key="3">
    <source>
        <dbReference type="EMBL" id="MBB6647018.1"/>
    </source>
</evidence>
<dbReference type="EMBL" id="JACKXD010000004">
    <property type="protein sequence ID" value="MBB6647018.1"/>
    <property type="molecule type" value="Genomic_DNA"/>
</dbReference>
<dbReference type="AlphaFoldDB" id="A0A7J9SJZ4"/>
<keyword evidence="4" id="KW-1185">Reference proteome</keyword>
<dbReference type="Proteomes" id="UP000546257">
    <property type="component" value="Unassembled WGS sequence"/>
</dbReference>
<proteinExistence type="predicted"/>
<evidence type="ECO:0000256" key="2">
    <source>
        <dbReference type="SAM" id="Phobius"/>
    </source>
</evidence>
<evidence type="ECO:0000256" key="1">
    <source>
        <dbReference type="SAM" id="MobiDB-lite"/>
    </source>
</evidence>
<gene>
    <name evidence="3" type="ORF">H5V44_12100</name>
</gene>
<accession>A0A7J9SJZ4</accession>
<dbReference type="PANTHER" id="PTHR35519">
    <property type="entry name" value="MEMBRANE PROTEINS"/>
    <property type="match status" value="1"/>
</dbReference>